<dbReference type="SUPFAM" id="SSF55874">
    <property type="entry name" value="ATPase domain of HSP90 chaperone/DNA topoisomerase II/histidine kinase"/>
    <property type="match status" value="1"/>
</dbReference>
<dbReference type="InterPro" id="IPR005467">
    <property type="entry name" value="His_kinase_dom"/>
</dbReference>
<feature type="region of interest" description="Disordered" evidence="4">
    <location>
        <begin position="1091"/>
        <end position="1112"/>
    </location>
</feature>
<feature type="domain" description="Histidine kinase" evidence="5">
    <location>
        <begin position="809"/>
        <end position="1088"/>
    </location>
</feature>
<keyword evidence="1 2" id="KW-0597">Phosphoprotein</keyword>
<comment type="caution">
    <text evidence="8">The sequence shown here is derived from an EMBL/GenBank/DDBJ whole genome shotgun (WGS) entry which is preliminary data.</text>
</comment>
<dbReference type="Proteomes" id="UP000624244">
    <property type="component" value="Unassembled WGS sequence"/>
</dbReference>
<dbReference type="InterPro" id="IPR011006">
    <property type="entry name" value="CheY-like_superfamily"/>
</dbReference>
<dbReference type="GO" id="GO:0000155">
    <property type="term" value="F:phosphorelay sensor kinase activity"/>
    <property type="evidence" value="ECO:0007669"/>
    <property type="project" value="InterPro"/>
</dbReference>
<evidence type="ECO:0000256" key="1">
    <source>
        <dbReference type="ARBA" id="ARBA00022553"/>
    </source>
</evidence>
<dbReference type="CDD" id="cd17546">
    <property type="entry name" value="REC_hyHK_CKI1_RcsC-like"/>
    <property type="match status" value="1"/>
</dbReference>
<feature type="compositionally biased region" description="Polar residues" evidence="4">
    <location>
        <begin position="1103"/>
        <end position="1112"/>
    </location>
</feature>
<dbReference type="InterPro" id="IPR050956">
    <property type="entry name" value="2C_system_His_kinase"/>
</dbReference>
<dbReference type="SMART" id="SM00448">
    <property type="entry name" value="REC"/>
    <property type="match status" value="1"/>
</dbReference>
<dbReference type="Gene3D" id="3.30.565.10">
    <property type="entry name" value="Histidine kinase-like ATPase, C-terminal domain"/>
    <property type="match status" value="1"/>
</dbReference>
<name>A0A8H5ZCX2_COCSA</name>
<dbReference type="Pfam" id="PF26131">
    <property type="entry name" value="PAS-like"/>
    <property type="match status" value="1"/>
</dbReference>
<dbReference type="SMART" id="SM00387">
    <property type="entry name" value="HATPase_c"/>
    <property type="match status" value="1"/>
</dbReference>
<dbReference type="Gene3D" id="1.10.287.130">
    <property type="match status" value="1"/>
</dbReference>
<sequence>MGHVDIRQLFDGDPRPTFVVDCDSPSSAIYHVNIALLAIPQIVLSLSSHNALRDWWDPVSLSSARHQNEFRHGRYRWAKFVVCRRWLVVTIVQQPPPSLEKSSCFPEPARLSRIVSPLWASQPDTIFTVKIQSPELRQHIEHIRKVDWSKTSLGPISNWGYELNLLVTTLMLETRPTALFLGPERTILYNPAYGAVSGSRHPAILGQSILDAWPELADPISTTMDRSEQTRFADVPEEEFHFMVERNGFVEEVFFMWSLVPLVGVGNITGMYSIVTEVTKQRLLERRVNALLRVGQLASKARTTKEFWAQVGQAIQPSEYDFPTAILYSNSELNEVPDAADINTGLPRRCTLQWTIGYKPDHSDIPQHLDLDQDTGLARAFSASTRDGPEVLYQEQDGILPMSLYTDLEKRGFGDPLKVFLVIPIRTYDNNIVAFLLIGLNTRRPYDDEYKDWISVFSNLLGASAALVALHEEEVRRRKLQEEQAARDREALNAEVATLAQEASNAVEKLRNFHEIADQLGLGYFEIDVDGMLVHANVRVRIAACQHRLMRQQETYFVQTGHQRESANCPPFAFKQCIHEDDIAKIEDQWETLIAGEPATFEVRWKRHLNQEKRDKKASDDYLWTLSACVPIKDADGIVTGVFGCNTDISAQKEATEAAIMRSEAERRLASFTELAPVGLYHLNQDLSMRYCNDQWFRITGHEKVPMDQVDWRNIVDEDRIEACYRDVDLTRYKEGSHTFSTNLKKQWTGPDGVVTSTWILVTATAYADGTIMGTMTDISQLKWAESIQKTRVEEALEAKRQQENFIDMTSHEMRNPLSAMVQCADSIMGSLGEMKALVQGETLDAQPDQRAQLADLIDGSLDAIDTIQACATHQKRIVDDILTLSKLDSKLLVISPLVLQPATLLQDAYKMFKDEANKVGVDLEMRCDSSIKEMEIDWAVLDPSRVLQILINLLTNAIKFTKDQDIRKVEVIMGASREVEKMPEIEYVPQEALRRDFLAQTEEDHAGEVFYLNFTVRDSGCGLSPEHKDKLFLRFSQATPKTHVQYGGTGLGLFISRELTELQGGSIGVASDQNIGSTFSFYIKSRRAKPPREKRTAVDANPTLNGEPSRGTNADIIGDMNGNHEAVVVDALALPEAEEVMEVEKQHYNILVVEDNLINQRVLSAQLKKLGHTVQVANHGVEALSHLSQTPFSATPTASASVPLSVVLMDIEMPVMDGLTCTRRIREMEAQGELSGHVPIIAVSANARREQVELAKSAGVDGAICKPFRVPELIDLIEGLGIK</sequence>
<dbReference type="Gene3D" id="3.40.50.2300">
    <property type="match status" value="1"/>
</dbReference>
<evidence type="ECO:0000256" key="4">
    <source>
        <dbReference type="SAM" id="MobiDB-lite"/>
    </source>
</evidence>
<organism evidence="8 9">
    <name type="scientific">Cochliobolus sativus</name>
    <name type="common">Common root rot and spot blotch fungus</name>
    <name type="synonym">Bipolaris sorokiniana</name>
    <dbReference type="NCBI Taxonomy" id="45130"/>
    <lineage>
        <taxon>Eukaryota</taxon>
        <taxon>Fungi</taxon>
        <taxon>Dikarya</taxon>
        <taxon>Ascomycota</taxon>
        <taxon>Pezizomycotina</taxon>
        <taxon>Dothideomycetes</taxon>
        <taxon>Pleosporomycetidae</taxon>
        <taxon>Pleosporales</taxon>
        <taxon>Pleosporineae</taxon>
        <taxon>Pleosporaceae</taxon>
        <taxon>Bipolaris</taxon>
    </lineage>
</organism>
<dbReference type="PROSITE" id="PS50113">
    <property type="entry name" value="PAC"/>
    <property type="match status" value="1"/>
</dbReference>
<dbReference type="InterPro" id="IPR004358">
    <property type="entry name" value="Sig_transdc_His_kin-like_C"/>
</dbReference>
<gene>
    <name evidence="8" type="ORF">GGP41_003832</name>
</gene>
<dbReference type="CDD" id="cd00082">
    <property type="entry name" value="HisKA"/>
    <property type="match status" value="1"/>
</dbReference>
<dbReference type="InterPro" id="IPR036097">
    <property type="entry name" value="HisK_dim/P_sf"/>
</dbReference>
<accession>A0A8H5ZCX2</accession>
<reference evidence="8" key="1">
    <citation type="submission" date="2019-11" db="EMBL/GenBank/DDBJ databases">
        <title>Bipolaris sorokiniana Genome sequencing.</title>
        <authorList>
            <person name="Wang H."/>
        </authorList>
    </citation>
    <scope>NUCLEOTIDE SEQUENCE</scope>
</reference>
<dbReference type="PRINTS" id="PR00344">
    <property type="entry name" value="BCTRLSENSOR"/>
</dbReference>
<dbReference type="InterPro" id="IPR058846">
    <property type="entry name" value="PAS-like"/>
</dbReference>
<feature type="domain" description="Response regulatory" evidence="6">
    <location>
        <begin position="1150"/>
        <end position="1282"/>
    </location>
</feature>
<evidence type="ECO:0000259" key="6">
    <source>
        <dbReference type="PROSITE" id="PS50110"/>
    </source>
</evidence>
<dbReference type="Pfam" id="PF00512">
    <property type="entry name" value="HisKA"/>
    <property type="match status" value="1"/>
</dbReference>
<dbReference type="InterPro" id="IPR035965">
    <property type="entry name" value="PAS-like_dom_sf"/>
</dbReference>
<proteinExistence type="predicted"/>
<dbReference type="InterPro" id="IPR000700">
    <property type="entry name" value="PAS-assoc_C"/>
</dbReference>
<protein>
    <recommendedName>
        <fullName evidence="10">Histidine kinase</fullName>
    </recommendedName>
</protein>
<dbReference type="InterPro" id="IPR003661">
    <property type="entry name" value="HisK_dim/P_dom"/>
</dbReference>
<evidence type="ECO:0000313" key="8">
    <source>
        <dbReference type="EMBL" id="KAF5846384.1"/>
    </source>
</evidence>
<dbReference type="SMART" id="SM00388">
    <property type="entry name" value="HisKA"/>
    <property type="match status" value="1"/>
</dbReference>
<dbReference type="InterPro" id="IPR036890">
    <property type="entry name" value="HATPase_C_sf"/>
</dbReference>
<evidence type="ECO:0000256" key="2">
    <source>
        <dbReference type="PROSITE-ProRule" id="PRU00169"/>
    </source>
</evidence>
<dbReference type="InterPro" id="IPR003594">
    <property type="entry name" value="HATPase_dom"/>
</dbReference>
<keyword evidence="3" id="KW-0175">Coiled coil</keyword>
<evidence type="ECO:0000259" key="5">
    <source>
        <dbReference type="PROSITE" id="PS50109"/>
    </source>
</evidence>
<dbReference type="Gene3D" id="3.30.450.20">
    <property type="entry name" value="PAS domain"/>
    <property type="match status" value="3"/>
</dbReference>
<evidence type="ECO:0000313" key="9">
    <source>
        <dbReference type="Proteomes" id="UP000624244"/>
    </source>
</evidence>
<dbReference type="PROSITE" id="PS50110">
    <property type="entry name" value="RESPONSE_REGULATORY"/>
    <property type="match status" value="1"/>
</dbReference>
<feature type="coiled-coil region" evidence="3">
    <location>
        <begin position="482"/>
        <end position="509"/>
    </location>
</feature>
<feature type="domain" description="PAC" evidence="7">
    <location>
        <begin position="609"/>
        <end position="661"/>
    </location>
</feature>
<dbReference type="Pfam" id="PF02518">
    <property type="entry name" value="HATPase_c"/>
    <property type="match status" value="1"/>
</dbReference>
<dbReference type="SUPFAM" id="SSF52172">
    <property type="entry name" value="CheY-like"/>
    <property type="match status" value="1"/>
</dbReference>
<dbReference type="InterPro" id="IPR001789">
    <property type="entry name" value="Sig_transdc_resp-reg_receiver"/>
</dbReference>
<dbReference type="PROSITE" id="PS50109">
    <property type="entry name" value="HIS_KIN"/>
    <property type="match status" value="1"/>
</dbReference>
<dbReference type="SUPFAM" id="SSF55785">
    <property type="entry name" value="PYP-like sensor domain (PAS domain)"/>
    <property type="match status" value="2"/>
</dbReference>
<dbReference type="SUPFAM" id="SSF47384">
    <property type="entry name" value="Homodimeric domain of signal transducing histidine kinase"/>
    <property type="match status" value="1"/>
</dbReference>
<dbReference type="PANTHER" id="PTHR43719:SF30">
    <property type="entry name" value="TWO-COMPONENT SYSTEM RESPONSE REGULATOR"/>
    <property type="match status" value="1"/>
</dbReference>
<evidence type="ECO:0000259" key="7">
    <source>
        <dbReference type="PROSITE" id="PS50113"/>
    </source>
</evidence>
<evidence type="ECO:0000256" key="3">
    <source>
        <dbReference type="SAM" id="Coils"/>
    </source>
</evidence>
<dbReference type="PANTHER" id="PTHR43719">
    <property type="entry name" value="TWO-COMPONENT HISTIDINE KINASE"/>
    <property type="match status" value="1"/>
</dbReference>
<dbReference type="EMBL" id="WNKQ01000016">
    <property type="protein sequence ID" value="KAF5846384.1"/>
    <property type="molecule type" value="Genomic_DNA"/>
</dbReference>
<feature type="modified residue" description="4-aspartylphosphate" evidence="2">
    <location>
        <position position="1211"/>
    </location>
</feature>
<dbReference type="Pfam" id="PF00072">
    <property type="entry name" value="Response_reg"/>
    <property type="match status" value="1"/>
</dbReference>
<evidence type="ECO:0008006" key="10">
    <source>
        <dbReference type="Google" id="ProtNLM"/>
    </source>
</evidence>